<dbReference type="OrthoDB" id="5989898at2759"/>
<evidence type="ECO:0000313" key="3">
    <source>
        <dbReference type="Proteomes" id="UP000281553"/>
    </source>
</evidence>
<gene>
    <name evidence="2" type="ORF">DILT_LOCUS802</name>
</gene>
<dbReference type="AlphaFoldDB" id="A0A3P6Q9E9"/>
<name>A0A3P6Q9E9_DIBLA</name>
<protein>
    <submittedName>
        <fullName evidence="2">Uncharacterized protein</fullName>
    </submittedName>
</protein>
<dbReference type="Proteomes" id="UP000281553">
    <property type="component" value="Unassembled WGS sequence"/>
</dbReference>
<keyword evidence="3" id="KW-1185">Reference proteome</keyword>
<evidence type="ECO:0000256" key="1">
    <source>
        <dbReference type="SAM" id="MobiDB-lite"/>
    </source>
</evidence>
<reference evidence="2 3" key="1">
    <citation type="submission" date="2018-11" db="EMBL/GenBank/DDBJ databases">
        <authorList>
            <consortium name="Pathogen Informatics"/>
        </authorList>
    </citation>
    <scope>NUCLEOTIDE SEQUENCE [LARGE SCALE GENOMIC DNA]</scope>
</reference>
<proteinExistence type="predicted"/>
<sequence>MMVFKWVPLPEDHAKKSAFCRPQPNPLSSSSGSILPNSTKPPELRTEAPLPPFATPTVTSDVVRKDAAVSESKEPMDTSEDKGLGLFN</sequence>
<evidence type="ECO:0000313" key="2">
    <source>
        <dbReference type="EMBL" id="VDK36715.1"/>
    </source>
</evidence>
<feature type="compositionally biased region" description="Low complexity" evidence="1">
    <location>
        <begin position="26"/>
        <end position="38"/>
    </location>
</feature>
<dbReference type="EMBL" id="UYRU01003965">
    <property type="protein sequence ID" value="VDK36715.1"/>
    <property type="molecule type" value="Genomic_DNA"/>
</dbReference>
<accession>A0A3P6Q9E9</accession>
<feature type="compositionally biased region" description="Basic and acidic residues" evidence="1">
    <location>
        <begin position="62"/>
        <end position="88"/>
    </location>
</feature>
<feature type="region of interest" description="Disordered" evidence="1">
    <location>
        <begin position="15"/>
        <end position="88"/>
    </location>
</feature>
<organism evidence="2 3">
    <name type="scientific">Dibothriocephalus latus</name>
    <name type="common">Fish tapeworm</name>
    <name type="synonym">Diphyllobothrium latum</name>
    <dbReference type="NCBI Taxonomy" id="60516"/>
    <lineage>
        <taxon>Eukaryota</taxon>
        <taxon>Metazoa</taxon>
        <taxon>Spiralia</taxon>
        <taxon>Lophotrochozoa</taxon>
        <taxon>Platyhelminthes</taxon>
        <taxon>Cestoda</taxon>
        <taxon>Eucestoda</taxon>
        <taxon>Diphyllobothriidea</taxon>
        <taxon>Diphyllobothriidae</taxon>
        <taxon>Dibothriocephalus</taxon>
    </lineage>
</organism>